<name>A0A1G8A6A4_ANETH</name>
<dbReference type="EMBL" id="CP080764">
    <property type="protein sequence ID" value="QYY43326.1"/>
    <property type="molecule type" value="Genomic_DNA"/>
</dbReference>
<dbReference type="Proteomes" id="UP000198956">
    <property type="component" value="Unassembled WGS sequence"/>
</dbReference>
<evidence type="ECO:0000313" key="3">
    <source>
        <dbReference type="Proteomes" id="UP000198956"/>
    </source>
</evidence>
<proteinExistence type="predicted"/>
<keyword evidence="4" id="KW-1185">Reference proteome</keyword>
<dbReference type="RefSeq" id="WP_057899817.1">
    <property type="nucleotide sequence ID" value="NZ_CP080764.1"/>
</dbReference>
<dbReference type="GeneID" id="97140387"/>
<reference evidence="2 3" key="1">
    <citation type="submission" date="2016-10" db="EMBL/GenBank/DDBJ databases">
        <authorList>
            <person name="de Groot N.N."/>
        </authorList>
    </citation>
    <scope>NUCLEOTIDE SEQUENCE [LARGE SCALE GENOMIC DNA]</scope>
    <source>
        <strain evidence="2 3">L 420-91</strain>
    </source>
</reference>
<evidence type="ECO:0000313" key="1">
    <source>
        <dbReference type="EMBL" id="QYY43326.1"/>
    </source>
</evidence>
<dbReference type="InterPro" id="IPR024998">
    <property type="entry name" value="DUF3906"/>
</dbReference>
<dbReference type="AlphaFoldDB" id="A0A1G8A6A4"/>
<dbReference type="EMBL" id="FNDE01000014">
    <property type="protein sequence ID" value="SDH16458.1"/>
    <property type="molecule type" value="Genomic_DNA"/>
</dbReference>
<dbReference type="Pfam" id="PF13046">
    <property type="entry name" value="DUF3906"/>
    <property type="match status" value="1"/>
</dbReference>
<protein>
    <submittedName>
        <fullName evidence="1">DUF3906 family protein</fullName>
    </submittedName>
</protein>
<evidence type="ECO:0000313" key="4">
    <source>
        <dbReference type="Proteomes" id="UP000826616"/>
    </source>
</evidence>
<sequence length="67" mass="7637">MFIYRFEILFRDGGTAAVVVIHENEEKAFRSAQNQIERYFLPPRPVAEIAIVEKKPAGTGRGYVIEP</sequence>
<accession>A0A1G8A6A4</accession>
<reference evidence="1 4" key="2">
    <citation type="submission" date="2021-08" db="EMBL/GenBank/DDBJ databases">
        <title>Complete genome sequence of the strain Aneurinibacillus thermoaerophilus CCM 8960.</title>
        <authorList>
            <person name="Musilova J."/>
            <person name="Kourilova X."/>
            <person name="Pernicova I."/>
            <person name="Bezdicek M."/>
            <person name="Lengerova M."/>
            <person name="Obruca S."/>
            <person name="Sedlar K."/>
        </authorList>
    </citation>
    <scope>NUCLEOTIDE SEQUENCE [LARGE SCALE GENOMIC DNA]</scope>
    <source>
        <strain evidence="1 4">CCM 8960</strain>
    </source>
</reference>
<organism evidence="2 3">
    <name type="scientific">Aneurinibacillus thermoaerophilus</name>
    <dbReference type="NCBI Taxonomy" id="143495"/>
    <lineage>
        <taxon>Bacteria</taxon>
        <taxon>Bacillati</taxon>
        <taxon>Bacillota</taxon>
        <taxon>Bacilli</taxon>
        <taxon>Bacillales</taxon>
        <taxon>Paenibacillaceae</taxon>
        <taxon>Aneurinibacillus group</taxon>
        <taxon>Aneurinibacillus</taxon>
    </lineage>
</organism>
<evidence type="ECO:0000313" key="2">
    <source>
        <dbReference type="EMBL" id="SDH16458.1"/>
    </source>
</evidence>
<gene>
    <name evidence="1" type="ORF">K3F53_03315</name>
    <name evidence="2" type="ORF">SAMN04489735_101435</name>
</gene>
<dbReference type="Proteomes" id="UP000826616">
    <property type="component" value="Chromosome"/>
</dbReference>